<gene>
    <name evidence="5" type="ORF">SAMN05660461_1602</name>
</gene>
<dbReference type="InterPro" id="IPR036388">
    <property type="entry name" value="WH-like_DNA-bd_sf"/>
</dbReference>
<dbReference type="PROSITE" id="PS50949">
    <property type="entry name" value="HTH_GNTR"/>
    <property type="match status" value="1"/>
</dbReference>
<dbReference type="SUPFAM" id="SSF53822">
    <property type="entry name" value="Periplasmic binding protein-like I"/>
    <property type="match status" value="1"/>
</dbReference>
<reference evidence="6" key="1">
    <citation type="submission" date="2017-02" db="EMBL/GenBank/DDBJ databases">
        <authorList>
            <person name="Varghese N."/>
            <person name="Submissions S."/>
        </authorList>
    </citation>
    <scope>NUCLEOTIDE SEQUENCE [LARGE SCALE GENOMIC DNA]</scope>
    <source>
        <strain evidence="6">DSM 18108</strain>
    </source>
</reference>
<protein>
    <submittedName>
        <fullName evidence="5">Regulatory protein, gntR family</fullName>
    </submittedName>
</protein>
<evidence type="ECO:0000313" key="6">
    <source>
        <dbReference type="Proteomes" id="UP000190166"/>
    </source>
</evidence>
<dbReference type="STRING" id="393003.SAMN05660461_1602"/>
<sequence length="338" mass="38420">MQDVYEQIHELDGIPGLSKHEQFVQGIINAINSKLLSRGDSLPSVNNLIGELGFARETIAKGYKELVERGIVASQNRKGFFVSSDDTGQQLKVALLLFAFDTFQETFYKTFRANLGENIQLDVFFHHNNIEVFESIVASVKGRYGMYVVAPIPHPKTAEILRGLPMDKFLMIDRYEPLQADCSYIVQEFGESSYRAFTALTDTIRQFDEMIFYYRPSTDTPIEILKAFKRFIKDHQINGIIKTEYVPGTVAKGKVYYTINNTELWAILKDCVGKKMTLGKDVGILSHNDDVVKEIICNGITTYSTDFKLMAEKAAVFVLNREKIQEVLPTVLIRRKSL</sequence>
<keyword evidence="6" id="KW-1185">Reference proteome</keyword>
<evidence type="ECO:0000259" key="4">
    <source>
        <dbReference type="PROSITE" id="PS50949"/>
    </source>
</evidence>
<dbReference type="InterPro" id="IPR036390">
    <property type="entry name" value="WH_DNA-bd_sf"/>
</dbReference>
<keyword evidence="3" id="KW-0804">Transcription</keyword>
<dbReference type="SUPFAM" id="SSF46785">
    <property type="entry name" value="Winged helix' DNA-binding domain"/>
    <property type="match status" value="1"/>
</dbReference>
<accession>A0A1T5NGW2</accession>
<organism evidence="5 6">
    <name type="scientific">Chitinophaga ginsengisegetis</name>
    <dbReference type="NCBI Taxonomy" id="393003"/>
    <lineage>
        <taxon>Bacteria</taxon>
        <taxon>Pseudomonadati</taxon>
        <taxon>Bacteroidota</taxon>
        <taxon>Chitinophagia</taxon>
        <taxon>Chitinophagales</taxon>
        <taxon>Chitinophagaceae</taxon>
        <taxon>Chitinophaga</taxon>
    </lineage>
</organism>
<evidence type="ECO:0000256" key="3">
    <source>
        <dbReference type="ARBA" id="ARBA00023163"/>
    </source>
</evidence>
<name>A0A1T5NGW2_9BACT</name>
<keyword evidence="1" id="KW-0805">Transcription regulation</keyword>
<evidence type="ECO:0000256" key="2">
    <source>
        <dbReference type="ARBA" id="ARBA00023125"/>
    </source>
</evidence>
<dbReference type="RefSeq" id="WP_079468856.1">
    <property type="nucleotide sequence ID" value="NZ_FUZZ01000001.1"/>
</dbReference>
<dbReference type="GO" id="GO:0003700">
    <property type="term" value="F:DNA-binding transcription factor activity"/>
    <property type="evidence" value="ECO:0007669"/>
    <property type="project" value="InterPro"/>
</dbReference>
<dbReference type="InterPro" id="IPR028082">
    <property type="entry name" value="Peripla_BP_I"/>
</dbReference>
<dbReference type="Proteomes" id="UP000190166">
    <property type="component" value="Unassembled WGS sequence"/>
</dbReference>
<dbReference type="EMBL" id="FUZZ01000001">
    <property type="protein sequence ID" value="SKC99790.1"/>
    <property type="molecule type" value="Genomic_DNA"/>
</dbReference>
<dbReference type="Pfam" id="PF00392">
    <property type="entry name" value="GntR"/>
    <property type="match status" value="1"/>
</dbReference>
<dbReference type="SMART" id="SM00345">
    <property type="entry name" value="HTH_GNTR"/>
    <property type="match status" value="1"/>
</dbReference>
<dbReference type="AlphaFoldDB" id="A0A1T5NGW2"/>
<feature type="domain" description="HTH gntR-type" evidence="4">
    <location>
        <begin position="17"/>
        <end position="85"/>
    </location>
</feature>
<evidence type="ECO:0000256" key="1">
    <source>
        <dbReference type="ARBA" id="ARBA00023015"/>
    </source>
</evidence>
<evidence type="ECO:0000313" key="5">
    <source>
        <dbReference type="EMBL" id="SKC99790.1"/>
    </source>
</evidence>
<dbReference type="Gene3D" id="1.10.10.10">
    <property type="entry name" value="Winged helix-like DNA-binding domain superfamily/Winged helix DNA-binding domain"/>
    <property type="match status" value="1"/>
</dbReference>
<keyword evidence="2" id="KW-0238">DNA-binding</keyword>
<dbReference type="PANTHER" id="PTHR38445:SF10">
    <property type="entry name" value="GNTR-FAMILY TRANSCRIPTIONAL REGULATOR"/>
    <property type="match status" value="1"/>
</dbReference>
<dbReference type="GO" id="GO:0003677">
    <property type="term" value="F:DNA binding"/>
    <property type="evidence" value="ECO:0007669"/>
    <property type="project" value="UniProtKB-KW"/>
</dbReference>
<proteinExistence type="predicted"/>
<dbReference type="PANTHER" id="PTHR38445">
    <property type="entry name" value="HTH-TYPE TRANSCRIPTIONAL REPRESSOR YTRA"/>
    <property type="match status" value="1"/>
</dbReference>
<dbReference type="InterPro" id="IPR000524">
    <property type="entry name" value="Tscrpt_reg_HTH_GntR"/>
</dbReference>
<dbReference type="CDD" id="cd07377">
    <property type="entry name" value="WHTH_GntR"/>
    <property type="match status" value="1"/>
</dbReference>